<dbReference type="SMART" id="SM00450">
    <property type="entry name" value="RHOD"/>
    <property type="match status" value="1"/>
</dbReference>
<dbReference type="Pfam" id="PF00581">
    <property type="entry name" value="Rhodanese"/>
    <property type="match status" value="1"/>
</dbReference>
<evidence type="ECO:0000313" key="2">
    <source>
        <dbReference type="EMBL" id="QDT07580.1"/>
    </source>
</evidence>
<dbReference type="InterPro" id="IPR001763">
    <property type="entry name" value="Rhodanese-like_dom"/>
</dbReference>
<keyword evidence="3" id="KW-1185">Reference proteome</keyword>
<evidence type="ECO:0000313" key="3">
    <source>
        <dbReference type="Proteomes" id="UP000318538"/>
    </source>
</evidence>
<dbReference type="KEGG" id="rlc:K227x_60080"/>
<reference evidence="2 3" key="1">
    <citation type="submission" date="2019-02" db="EMBL/GenBank/DDBJ databases">
        <title>Deep-cultivation of Planctomycetes and their phenomic and genomic characterization uncovers novel biology.</title>
        <authorList>
            <person name="Wiegand S."/>
            <person name="Jogler M."/>
            <person name="Boedeker C."/>
            <person name="Pinto D."/>
            <person name="Vollmers J."/>
            <person name="Rivas-Marin E."/>
            <person name="Kohn T."/>
            <person name="Peeters S.H."/>
            <person name="Heuer A."/>
            <person name="Rast P."/>
            <person name="Oberbeckmann S."/>
            <person name="Bunk B."/>
            <person name="Jeske O."/>
            <person name="Meyerdierks A."/>
            <person name="Storesund J.E."/>
            <person name="Kallscheuer N."/>
            <person name="Luecker S."/>
            <person name="Lage O.M."/>
            <person name="Pohl T."/>
            <person name="Merkel B.J."/>
            <person name="Hornburger P."/>
            <person name="Mueller R.-W."/>
            <person name="Bruemmer F."/>
            <person name="Labrenz M."/>
            <person name="Spormann A.M."/>
            <person name="Op den Camp H."/>
            <person name="Overmann J."/>
            <person name="Amann R."/>
            <person name="Jetten M.S.M."/>
            <person name="Mascher T."/>
            <person name="Medema M.H."/>
            <person name="Devos D.P."/>
            <person name="Kaster A.-K."/>
            <person name="Ovreas L."/>
            <person name="Rohde M."/>
            <person name="Galperin M.Y."/>
            <person name="Jogler C."/>
        </authorList>
    </citation>
    <scope>NUCLEOTIDE SEQUENCE [LARGE SCALE GENOMIC DNA]</scope>
    <source>
        <strain evidence="2 3">K22_7</strain>
    </source>
</reference>
<organism evidence="2 3">
    <name type="scientific">Rubripirellula lacrimiformis</name>
    <dbReference type="NCBI Taxonomy" id="1930273"/>
    <lineage>
        <taxon>Bacteria</taxon>
        <taxon>Pseudomonadati</taxon>
        <taxon>Planctomycetota</taxon>
        <taxon>Planctomycetia</taxon>
        <taxon>Pirellulales</taxon>
        <taxon>Pirellulaceae</taxon>
        <taxon>Rubripirellula</taxon>
    </lineage>
</organism>
<dbReference type="AlphaFoldDB" id="A0A517NKC6"/>
<sequence>MRFRSDVGFVALLLVALSPGFALAQLESLLEIGSKVPAISVSELRGILDAHQSAIEKAKTQGDPAPQADFVLVDVRSDAEVNVSIIPGAITKSDFEKHRDRYTGRTVIPYCTIGGRSGRYANQLLQEGAKVKNFKGSILEWVKAEMPVVTLDGKPTRRVHIYSDRYAIPEIYEAVTQ</sequence>
<dbReference type="InterPro" id="IPR036873">
    <property type="entry name" value="Rhodanese-like_dom_sf"/>
</dbReference>
<name>A0A517NKC6_9BACT</name>
<dbReference type="RefSeq" id="WP_145175744.1">
    <property type="nucleotide sequence ID" value="NZ_CP036525.1"/>
</dbReference>
<dbReference type="PROSITE" id="PS50206">
    <property type="entry name" value="RHODANESE_3"/>
    <property type="match status" value="1"/>
</dbReference>
<dbReference type="Gene3D" id="3.40.250.10">
    <property type="entry name" value="Rhodanese-like domain"/>
    <property type="match status" value="1"/>
</dbReference>
<accession>A0A517NKC6</accession>
<dbReference type="Proteomes" id="UP000318538">
    <property type="component" value="Chromosome"/>
</dbReference>
<protein>
    <recommendedName>
        <fullName evidence="1">Rhodanese domain-containing protein</fullName>
    </recommendedName>
</protein>
<gene>
    <name evidence="2" type="ORF">K227x_60080</name>
</gene>
<dbReference type="EMBL" id="CP036525">
    <property type="protein sequence ID" value="QDT07580.1"/>
    <property type="molecule type" value="Genomic_DNA"/>
</dbReference>
<evidence type="ECO:0000259" key="1">
    <source>
        <dbReference type="PROSITE" id="PS50206"/>
    </source>
</evidence>
<dbReference type="OrthoDB" id="274952at2"/>
<feature type="domain" description="Rhodanese" evidence="1">
    <location>
        <begin position="66"/>
        <end position="150"/>
    </location>
</feature>
<proteinExistence type="predicted"/>
<dbReference type="SUPFAM" id="SSF52821">
    <property type="entry name" value="Rhodanese/Cell cycle control phosphatase"/>
    <property type="match status" value="1"/>
</dbReference>